<feature type="region of interest" description="Disordered" evidence="1">
    <location>
        <begin position="1"/>
        <end position="44"/>
    </location>
</feature>
<proteinExistence type="predicted"/>
<dbReference type="Proteomes" id="UP000326757">
    <property type="component" value="Unassembled WGS sequence"/>
</dbReference>
<dbReference type="EMBL" id="VIGI01000009">
    <property type="protein sequence ID" value="KAB8296068.1"/>
    <property type="molecule type" value="Genomic_DNA"/>
</dbReference>
<reference evidence="2 3" key="1">
    <citation type="submission" date="2019-06" db="EMBL/GenBank/DDBJ databases">
        <title>Genome Sequence of the Brown Rot Fungal Pathogen Monilinia laxa.</title>
        <authorList>
            <person name="De Miccolis Angelini R.M."/>
            <person name="Landi L."/>
            <person name="Abate D."/>
            <person name="Pollastro S."/>
            <person name="Romanazzi G."/>
            <person name="Faretra F."/>
        </authorList>
    </citation>
    <scope>NUCLEOTIDE SEQUENCE [LARGE SCALE GENOMIC DNA]</scope>
    <source>
        <strain evidence="2 3">Mlax316</strain>
    </source>
</reference>
<sequence length="350" mass="39112">MSQSGKLPSHSGMPSAAMTWSDESPTPFRRPDSPRPQFSGLPDTRINLLTGCEYVDDKKIGSWEYRNLRREESIRASTRFPPRICHTGGYSEYCDILRTDTRQMADDFGRCAQTLAEAKLNLDRANRTARTIWTMNSLRKSMEPLCKEATGAAAGVASDNLQVKVNNRTRRSASTSSVDKIFAMHRSPDLLHDDNDQQLPGDCERIYGGNSSKWEFNINVPVHTRAFGDSVDHLSSFRLCKKTTTGHTASDNNCMNNGTQVNLRGDAGSIQRLNTKTQTPLQAMNDTMKSASRELFHHQIPPHVPLAELLFTALACNTVTPARSWKIYLCCNGFMTLAVADYAFYTAYII</sequence>
<evidence type="ECO:0000313" key="3">
    <source>
        <dbReference type="Proteomes" id="UP000326757"/>
    </source>
</evidence>
<organism evidence="2 3">
    <name type="scientific">Monilinia laxa</name>
    <name type="common">Brown rot fungus</name>
    <name type="synonym">Sclerotinia laxa</name>
    <dbReference type="NCBI Taxonomy" id="61186"/>
    <lineage>
        <taxon>Eukaryota</taxon>
        <taxon>Fungi</taxon>
        <taxon>Dikarya</taxon>
        <taxon>Ascomycota</taxon>
        <taxon>Pezizomycotina</taxon>
        <taxon>Leotiomycetes</taxon>
        <taxon>Helotiales</taxon>
        <taxon>Sclerotiniaceae</taxon>
        <taxon>Monilinia</taxon>
    </lineage>
</organism>
<evidence type="ECO:0000256" key="1">
    <source>
        <dbReference type="SAM" id="MobiDB-lite"/>
    </source>
</evidence>
<gene>
    <name evidence="2" type="ORF">EYC80_008874</name>
</gene>
<evidence type="ECO:0000313" key="2">
    <source>
        <dbReference type="EMBL" id="KAB8296068.1"/>
    </source>
</evidence>
<accession>A0A5N6K1N7</accession>
<keyword evidence="3" id="KW-1185">Reference proteome</keyword>
<comment type="caution">
    <text evidence="2">The sequence shown here is derived from an EMBL/GenBank/DDBJ whole genome shotgun (WGS) entry which is preliminary data.</text>
</comment>
<dbReference type="AlphaFoldDB" id="A0A5N6K1N7"/>
<protein>
    <submittedName>
        <fullName evidence="2">Uncharacterized protein</fullName>
    </submittedName>
</protein>
<dbReference type="OrthoDB" id="10493081at2759"/>
<name>A0A5N6K1N7_MONLA</name>